<protein>
    <submittedName>
        <fullName evidence="2">Uncharacterized protein</fullName>
    </submittedName>
</protein>
<dbReference type="HOGENOM" id="CLU_3204444_0_0_5"/>
<evidence type="ECO:0000313" key="3">
    <source>
        <dbReference type="Proteomes" id="UP000016944"/>
    </source>
</evidence>
<feature type="region of interest" description="Disordered" evidence="1">
    <location>
        <begin position="1"/>
        <end position="45"/>
    </location>
</feature>
<dbReference type="KEGG" id="rir:BN877_II0074"/>
<accession>U4PXR6</accession>
<feature type="compositionally biased region" description="Basic residues" evidence="1">
    <location>
        <begin position="33"/>
        <end position="45"/>
    </location>
</feature>
<evidence type="ECO:0000256" key="1">
    <source>
        <dbReference type="SAM" id="MobiDB-lite"/>
    </source>
</evidence>
<gene>
    <name evidence="2" type="ORF">BN877_II0074</name>
</gene>
<reference evidence="2 3" key="1">
    <citation type="journal article" date="2013" name="Genome Announc.">
        <title>Complete Genome Sequence of the Sesbania Symbiont and Rice Growth-Promoting Endophyte Rhizobium sp. Strain IRBG74.</title>
        <authorList>
            <person name="Crook M.B."/>
            <person name="Mitra S."/>
            <person name="Ane J.M."/>
            <person name="Sadowsky M.J."/>
            <person name="Gyaneshwar P."/>
        </authorList>
    </citation>
    <scope>NUCLEOTIDE SEQUENCE [LARGE SCALE GENOMIC DNA]</scope>
    <source>
        <strain evidence="2 3">IRBG74</strain>
    </source>
</reference>
<dbReference type="AlphaFoldDB" id="U4PXR6"/>
<evidence type="ECO:0000313" key="2">
    <source>
        <dbReference type="EMBL" id="CDI09875.1"/>
    </source>
</evidence>
<dbReference type="EMBL" id="HG518323">
    <property type="protein sequence ID" value="CDI09875.1"/>
    <property type="molecule type" value="Genomic_DNA"/>
</dbReference>
<proteinExistence type="predicted"/>
<dbReference type="Proteomes" id="UP000016944">
    <property type="component" value="Chromosome II"/>
</dbReference>
<organism evidence="2 3">
    <name type="scientific">Agrobacterium pusense</name>
    <dbReference type="NCBI Taxonomy" id="648995"/>
    <lineage>
        <taxon>Bacteria</taxon>
        <taxon>Pseudomonadati</taxon>
        <taxon>Pseudomonadota</taxon>
        <taxon>Alphaproteobacteria</taxon>
        <taxon>Hyphomicrobiales</taxon>
        <taxon>Rhizobiaceae</taxon>
        <taxon>Rhizobium/Agrobacterium group</taxon>
        <taxon>Agrobacterium</taxon>
    </lineage>
</organism>
<name>U4PXR6_9HYPH</name>
<sequence>MVNTHLWNPMPNFESDVENLPNPEGIGATSRYQAKKRLTGRCSPR</sequence>